<accession>A0AAV9VYB7</accession>
<reference evidence="1 2" key="1">
    <citation type="submission" date="2023-08" db="EMBL/GenBank/DDBJ databases">
        <authorList>
            <person name="Palmer J.M."/>
        </authorList>
    </citation>
    <scope>NUCLEOTIDE SEQUENCE [LARGE SCALE GENOMIC DNA]</scope>
    <source>
        <strain evidence="1 2">TWF481</strain>
    </source>
</reference>
<protein>
    <submittedName>
        <fullName evidence="1">Uncharacterized protein</fullName>
    </submittedName>
</protein>
<gene>
    <name evidence="1" type="ORF">TWF481_011922</name>
</gene>
<dbReference type="Proteomes" id="UP001370758">
    <property type="component" value="Unassembled WGS sequence"/>
</dbReference>
<keyword evidence="2" id="KW-1185">Reference proteome</keyword>
<evidence type="ECO:0000313" key="2">
    <source>
        <dbReference type="Proteomes" id="UP001370758"/>
    </source>
</evidence>
<sequence length="116" mass="12849">MSITLQKLQIRAAAAAAAEADDMGTHHSPTNYNPDEDVSTRIHKLERELADLPPNSPLRSNFQAILKDYRDKGEAGLGLMYQNGRSVGDYVNPDLRRGPVYVERCSICIVSDGEVY</sequence>
<dbReference type="AlphaFoldDB" id="A0AAV9VYB7"/>
<comment type="caution">
    <text evidence="1">The sequence shown here is derived from an EMBL/GenBank/DDBJ whole genome shotgun (WGS) entry which is preliminary data.</text>
</comment>
<dbReference type="EMBL" id="JAVHJL010000009">
    <property type="protein sequence ID" value="KAK6497516.1"/>
    <property type="molecule type" value="Genomic_DNA"/>
</dbReference>
<evidence type="ECO:0000313" key="1">
    <source>
        <dbReference type="EMBL" id="KAK6497516.1"/>
    </source>
</evidence>
<proteinExistence type="predicted"/>
<organism evidence="1 2">
    <name type="scientific">Arthrobotrys musiformis</name>
    <dbReference type="NCBI Taxonomy" id="47236"/>
    <lineage>
        <taxon>Eukaryota</taxon>
        <taxon>Fungi</taxon>
        <taxon>Dikarya</taxon>
        <taxon>Ascomycota</taxon>
        <taxon>Pezizomycotina</taxon>
        <taxon>Orbiliomycetes</taxon>
        <taxon>Orbiliales</taxon>
        <taxon>Orbiliaceae</taxon>
        <taxon>Arthrobotrys</taxon>
    </lineage>
</organism>
<name>A0AAV9VYB7_9PEZI</name>